<feature type="compositionally biased region" description="Pro residues" evidence="1">
    <location>
        <begin position="68"/>
        <end position="144"/>
    </location>
</feature>
<evidence type="ECO:0000259" key="2">
    <source>
        <dbReference type="PROSITE" id="PS51082"/>
    </source>
</evidence>
<organism evidence="3 4">
    <name type="scientific">Caenorhabditis japonica</name>
    <dbReference type="NCBI Taxonomy" id="281687"/>
    <lineage>
        <taxon>Eukaryota</taxon>
        <taxon>Metazoa</taxon>
        <taxon>Ecdysozoa</taxon>
        <taxon>Nematoda</taxon>
        <taxon>Chromadorea</taxon>
        <taxon>Rhabditida</taxon>
        <taxon>Rhabditina</taxon>
        <taxon>Rhabditomorpha</taxon>
        <taxon>Rhabditoidea</taxon>
        <taxon>Rhabditidae</taxon>
        <taxon>Peloderinae</taxon>
        <taxon>Caenorhabditis</taxon>
    </lineage>
</organism>
<feature type="compositionally biased region" description="Basic and acidic residues" evidence="1">
    <location>
        <begin position="601"/>
        <end position="629"/>
    </location>
</feature>
<dbReference type="Proteomes" id="UP000005237">
    <property type="component" value="Unassembled WGS sequence"/>
</dbReference>
<feature type="compositionally biased region" description="Low complexity" evidence="1">
    <location>
        <begin position="648"/>
        <end position="666"/>
    </location>
</feature>
<protein>
    <submittedName>
        <fullName evidence="3">WH2 domain-containing protein</fullName>
    </submittedName>
</protein>
<feature type="compositionally biased region" description="Low complexity" evidence="1">
    <location>
        <begin position="525"/>
        <end position="565"/>
    </location>
</feature>
<dbReference type="Pfam" id="PF02205">
    <property type="entry name" value="WH2"/>
    <property type="match status" value="2"/>
</dbReference>
<evidence type="ECO:0000256" key="1">
    <source>
        <dbReference type="SAM" id="MobiDB-lite"/>
    </source>
</evidence>
<dbReference type="AlphaFoldDB" id="A0A8R1DM47"/>
<reference evidence="3" key="2">
    <citation type="submission" date="2022-06" db="UniProtKB">
        <authorList>
            <consortium name="EnsemblMetazoa"/>
        </authorList>
    </citation>
    <scope>IDENTIFICATION</scope>
    <source>
        <strain evidence="3">DF5081</strain>
    </source>
</reference>
<feature type="region of interest" description="Disordered" evidence="1">
    <location>
        <begin position="433"/>
        <end position="809"/>
    </location>
</feature>
<feature type="compositionally biased region" description="Low complexity" evidence="1">
    <location>
        <begin position="434"/>
        <end position="443"/>
    </location>
</feature>
<proteinExistence type="predicted"/>
<feature type="region of interest" description="Disordered" evidence="1">
    <location>
        <begin position="317"/>
        <end position="391"/>
    </location>
</feature>
<feature type="compositionally biased region" description="Polar residues" evidence="1">
    <location>
        <begin position="511"/>
        <end position="524"/>
    </location>
</feature>
<sequence>MFNCEITKSPKYTEIKKGFKLRPTKTVDKSKPIIYAEGEDESEVAVTKRAPPSGILPPGQAIPNPTSFIPPPVANGFIPPPVDFGPGGIPPPPPMFGAGGIPPPPSMGGIPPPPPMGGAPPPPPPPMGLLPGVPAPQPPRPKTPLNPALAKLGGKTPGTVDRGEFLKGIQGGFKLKKAVTNDKSGLFVDEEMREKSVTLVEATPSSYIAPDRGRSPARPHSSLGFGADDDRFRTARTPEPRNDSPEQLLGQRRPIVMRQKGAPPPPPPEFGFDAEKQKVTSEDIEKEIKKGSVASKMAALMGNMGYSAEKCEQLGTGTLPRATFRRSPLRSSMMSSSSEVNNNRDDETPRPKPVSKWHVDTNYGLKSASRSNVPLEREERASSVMKDRSSSWLDLTRPTIERARTQSPIPLCERLEYDDMDFDELVDTVEAEQKAALAAASHAPTSQSDKPEKKKTTTTRKKSKQLPEPISVKTEFCTTGASRPATTPQIQETPPTPAQKKTYGYAAAPAASSQNTTKATNTWRSTSPSASAVESSGGMSPISSMSTASAPSPSSLSAGSVSPDSTPKKRVGANANFEKAKEKWGAVPNANDSPPITRGYLMRESKTPTREETTPVREKTPVKTEEPKSKKVTSTTSSASKKEKEKSPPCFAVTAAEAKGAAAVAKAKTRKKSVKSSAPIPSTTSTTSTTTNKPTSTTTKTKTPPSSSSTEHSPSPATITTAKRNSIGNSDVKKKTPYGQPMSGTVADRANRFKEQLQADEDKGKKSWQHPFMMSTPSRPPTSNLSAREQLFSSSSSSSVSPRHQHRQRDVINVPISAPWYSTEPLVNREPPAATSSAAAGNKYSPNSYRISFDEFTVPHPSQMRDHLRFNIDLSHDFPLSMSRR</sequence>
<feature type="region of interest" description="Disordered" evidence="1">
    <location>
        <begin position="207"/>
        <end position="274"/>
    </location>
</feature>
<feature type="compositionally biased region" description="Polar residues" evidence="1">
    <location>
        <begin position="775"/>
        <end position="787"/>
    </location>
</feature>
<name>A0A8R1DM47_CAEJA</name>
<evidence type="ECO:0000313" key="3">
    <source>
        <dbReference type="EnsemblMetazoa" id="CJA05844.1"/>
    </source>
</evidence>
<feature type="compositionally biased region" description="Basic and acidic residues" evidence="1">
    <location>
        <begin position="749"/>
        <end position="765"/>
    </location>
</feature>
<dbReference type="PROSITE" id="PS51082">
    <property type="entry name" value="WH2"/>
    <property type="match status" value="1"/>
</dbReference>
<feature type="domain" description="WH2" evidence="2">
    <location>
        <begin position="161"/>
        <end position="178"/>
    </location>
</feature>
<feature type="region of interest" description="Disordered" evidence="1">
    <location>
        <begin position="39"/>
        <end position="160"/>
    </location>
</feature>
<feature type="compositionally biased region" description="Basic and acidic residues" evidence="1">
    <location>
        <begin position="228"/>
        <end position="244"/>
    </location>
</feature>
<dbReference type="EnsemblMetazoa" id="CJA05844.1">
    <property type="protein sequence ID" value="CJA05844.1"/>
    <property type="gene ID" value="WBGene00125048"/>
</dbReference>
<dbReference type="SMART" id="SM00246">
    <property type="entry name" value="WH2"/>
    <property type="match status" value="2"/>
</dbReference>
<evidence type="ECO:0000313" key="4">
    <source>
        <dbReference type="Proteomes" id="UP000005237"/>
    </source>
</evidence>
<keyword evidence="4" id="KW-1185">Reference proteome</keyword>
<reference evidence="4" key="1">
    <citation type="submission" date="2010-08" db="EMBL/GenBank/DDBJ databases">
        <authorList>
            <consortium name="Caenorhabditis japonica Sequencing Consortium"/>
            <person name="Wilson R.K."/>
        </authorList>
    </citation>
    <scope>NUCLEOTIDE SEQUENCE [LARGE SCALE GENOMIC DNA]</scope>
    <source>
        <strain evidence="4">DF5081</strain>
    </source>
</reference>
<feature type="compositionally biased region" description="Polar residues" evidence="1">
    <location>
        <begin position="719"/>
        <end position="729"/>
    </location>
</feature>
<feature type="compositionally biased region" description="Low complexity" evidence="1">
    <location>
        <begin position="484"/>
        <end position="493"/>
    </location>
</feature>
<feature type="compositionally biased region" description="Basic and acidic residues" evidence="1">
    <location>
        <begin position="375"/>
        <end position="389"/>
    </location>
</feature>
<dbReference type="InterPro" id="IPR003124">
    <property type="entry name" value="WH2_dom"/>
</dbReference>
<accession>A0A8R1DM47</accession>
<dbReference type="GO" id="GO:0003779">
    <property type="term" value="F:actin binding"/>
    <property type="evidence" value="ECO:0007669"/>
    <property type="project" value="InterPro"/>
</dbReference>
<feature type="compositionally biased region" description="Low complexity" evidence="1">
    <location>
        <begin position="675"/>
        <end position="718"/>
    </location>
</feature>